<dbReference type="SUPFAM" id="SSF46785">
    <property type="entry name" value="Winged helix' DNA-binding domain"/>
    <property type="match status" value="1"/>
</dbReference>
<keyword evidence="8" id="KW-1185">Reference proteome</keyword>
<dbReference type="GO" id="GO:0003700">
    <property type="term" value="F:DNA-binding transcription factor activity"/>
    <property type="evidence" value="ECO:0007669"/>
    <property type="project" value="InterPro"/>
</dbReference>
<keyword evidence="7" id="KW-0032">Aminotransferase</keyword>
<dbReference type="Gene3D" id="3.40.640.10">
    <property type="entry name" value="Type I PLP-dependent aspartate aminotransferase-like (Major domain)"/>
    <property type="match status" value="1"/>
</dbReference>
<keyword evidence="7" id="KW-0808">Transferase</keyword>
<reference evidence="7 8" key="1">
    <citation type="submission" date="2020-08" db="EMBL/GenBank/DDBJ databases">
        <title>Genomic Encyclopedia of Type Strains, Phase IV (KMG-V): Genome sequencing to study the core and pangenomes of soil and plant-associated prokaryotes.</title>
        <authorList>
            <person name="Whitman W."/>
        </authorList>
    </citation>
    <scope>NUCLEOTIDE SEQUENCE [LARGE SCALE GENOMIC DNA]</scope>
    <source>
        <strain evidence="7 8">X5P2</strain>
    </source>
</reference>
<comment type="similarity">
    <text evidence="1">In the C-terminal section; belongs to the class-I pyridoxal-phosphate-dependent aminotransferase family.</text>
</comment>
<dbReference type="InterPro" id="IPR000524">
    <property type="entry name" value="Tscrpt_reg_HTH_GntR"/>
</dbReference>
<dbReference type="SUPFAM" id="SSF53383">
    <property type="entry name" value="PLP-dependent transferases"/>
    <property type="match status" value="1"/>
</dbReference>
<dbReference type="GO" id="GO:0030170">
    <property type="term" value="F:pyridoxal phosphate binding"/>
    <property type="evidence" value="ECO:0007669"/>
    <property type="project" value="InterPro"/>
</dbReference>
<dbReference type="Gene3D" id="1.10.10.10">
    <property type="entry name" value="Winged helix-like DNA-binding domain superfamily/Winged helix DNA-binding domain"/>
    <property type="match status" value="1"/>
</dbReference>
<keyword evidence="4" id="KW-0238">DNA-binding</keyword>
<evidence type="ECO:0000313" key="7">
    <source>
        <dbReference type="EMBL" id="MBB5326476.1"/>
    </source>
</evidence>
<gene>
    <name evidence="7" type="ORF">HDF14_000070</name>
</gene>
<comment type="caution">
    <text evidence="7">The sequence shown here is derived from an EMBL/GenBank/DDBJ whole genome shotgun (WGS) entry which is preliminary data.</text>
</comment>
<dbReference type="InterPro" id="IPR015424">
    <property type="entry name" value="PyrdxlP-dep_Trfase"/>
</dbReference>
<evidence type="ECO:0000313" key="8">
    <source>
        <dbReference type="Proteomes" id="UP000535182"/>
    </source>
</evidence>
<dbReference type="InterPro" id="IPR051446">
    <property type="entry name" value="HTH_trans_reg/aminotransferase"/>
</dbReference>
<keyword evidence="5" id="KW-0804">Transcription</keyword>
<dbReference type="SMART" id="SM00345">
    <property type="entry name" value="HTH_GNTR"/>
    <property type="match status" value="1"/>
</dbReference>
<dbReference type="InterPro" id="IPR015421">
    <property type="entry name" value="PyrdxlP-dep_Trfase_major"/>
</dbReference>
<evidence type="ECO:0000256" key="3">
    <source>
        <dbReference type="ARBA" id="ARBA00023015"/>
    </source>
</evidence>
<dbReference type="InterPro" id="IPR036390">
    <property type="entry name" value="WH_DNA-bd_sf"/>
</dbReference>
<dbReference type="AlphaFoldDB" id="A0A9X0Q940"/>
<dbReference type="PRINTS" id="PR00035">
    <property type="entry name" value="HTHGNTR"/>
</dbReference>
<evidence type="ECO:0000259" key="6">
    <source>
        <dbReference type="PROSITE" id="PS50949"/>
    </source>
</evidence>
<dbReference type="GO" id="GO:0008483">
    <property type="term" value="F:transaminase activity"/>
    <property type="evidence" value="ECO:0007669"/>
    <property type="project" value="UniProtKB-KW"/>
</dbReference>
<dbReference type="PROSITE" id="PS50949">
    <property type="entry name" value="HTH_GNTR"/>
    <property type="match status" value="1"/>
</dbReference>
<dbReference type="InterPro" id="IPR036388">
    <property type="entry name" value="WH-like_DNA-bd_sf"/>
</dbReference>
<dbReference type="Pfam" id="PF00392">
    <property type="entry name" value="GntR"/>
    <property type="match status" value="1"/>
</dbReference>
<protein>
    <submittedName>
        <fullName evidence="7">GntR family transcriptional regulator/MocR family aminotransferase</fullName>
    </submittedName>
</protein>
<evidence type="ECO:0000256" key="5">
    <source>
        <dbReference type="ARBA" id="ARBA00023163"/>
    </source>
</evidence>
<organism evidence="7 8">
    <name type="scientific">Tunturiibacter gelidiferens</name>
    <dbReference type="NCBI Taxonomy" id="3069689"/>
    <lineage>
        <taxon>Bacteria</taxon>
        <taxon>Pseudomonadati</taxon>
        <taxon>Acidobacteriota</taxon>
        <taxon>Terriglobia</taxon>
        <taxon>Terriglobales</taxon>
        <taxon>Acidobacteriaceae</taxon>
        <taxon>Tunturiibacter</taxon>
    </lineage>
</organism>
<dbReference type="EMBL" id="JACHEB010000001">
    <property type="protein sequence ID" value="MBB5326476.1"/>
    <property type="molecule type" value="Genomic_DNA"/>
</dbReference>
<dbReference type="GO" id="GO:0003677">
    <property type="term" value="F:DNA binding"/>
    <property type="evidence" value="ECO:0007669"/>
    <property type="project" value="UniProtKB-KW"/>
</dbReference>
<dbReference type="CDD" id="cd00609">
    <property type="entry name" value="AAT_like"/>
    <property type="match status" value="1"/>
</dbReference>
<dbReference type="CDD" id="cd07377">
    <property type="entry name" value="WHTH_GntR"/>
    <property type="match status" value="1"/>
</dbReference>
<dbReference type="PANTHER" id="PTHR46577:SF1">
    <property type="entry name" value="HTH-TYPE TRANSCRIPTIONAL REGULATORY PROTEIN GABR"/>
    <property type="match status" value="1"/>
</dbReference>
<proteinExistence type="inferred from homology"/>
<feature type="domain" description="HTH gntR-type" evidence="6">
    <location>
        <begin position="13"/>
        <end position="81"/>
    </location>
</feature>
<dbReference type="Pfam" id="PF00155">
    <property type="entry name" value="Aminotran_1_2"/>
    <property type="match status" value="1"/>
</dbReference>
<accession>A0A9X0Q940</accession>
<keyword evidence="2" id="KW-0663">Pyridoxal phosphate</keyword>
<name>A0A9X0Q940_9BACT</name>
<dbReference type="Proteomes" id="UP000535182">
    <property type="component" value="Unassembled WGS sequence"/>
</dbReference>
<sequence length="492" mass="55005">MEVALKLDPVSPIALYRQIYDGLRDGIIGGRFEAGTKLPASRALAASLGVSRITVTECYERLISEGYLETRRGSGTFVSTRLPEWDMYATNSTVALVPQVESDVPKRLSRYGQFLDAPLRPPVPPEIIRLDSHGPDVGAFPIKLWTRLLVRRMQEGALSLLQYTQEWSGSTELRTAVAHYLRVSRAVVCDPSQIIITSGSQQALYFAARIFLDPSDYAAMEAPGYRFAGRIFASQGATVLPIPVDRSGMQISQLKKHNDKAIKLVYVTPSHQYPRGVSLSVSRRIELLTWAKETGALILEDDYDSEYRYNERPLPSIQGMVPDAPVLYVGTFSKLLFPTLRLGYLVVPPGFQNMFTGAKLLCDFQSSSIDQRILTDFLTEGHLEPYVRKMRIIYGNRRTVLVESLQKHFGRKVTVYGDNAGMHFLADFEIELSEQDAFDRAVAAGIRVERLYWPAPCELQRPGHVQFVFTFAAVNENDLALAAERLAGAFLA</sequence>
<evidence type="ECO:0000256" key="2">
    <source>
        <dbReference type="ARBA" id="ARBA00022898"/>
    </source>
</evidence>
<dbReference type="RefSeq" id="WP_183972461.1">
    <property type="nucleotide sequence ID" value="NZ_JACHEB010000001.1"/>
</dbReference>
<evidence type="ECO:0000256" key="4">
    <source>
        <dbReference type="ARBA" id="ARBA00023125"/>
    </source>
</evidence>
<keyword evidence="3" id="KW-0805">Transcription regulation</keyword>
<evidence type="ECO:0000256" key="1">
    <source>
        <dbReference type="ARBA" id="ARBA00005384"/>
    </source>
</evidence>
<dbReference type="InterPro" id="IPR004839">
    <property type="entry name" value="Aminotransferase_I/II_large"/>
</dbReference>
<dbReference type="PANTHER" id="PTHR46577">
    <property type="entry name" value="HTH-TYPE TRANSCRIPTIONAL REGULATORY PROTEIN GABR"/>
    <property type="match status" value="1"/>
</dbReference>